<evidence type="ECO:0000256" key="1">
    <source>
        <dbReference type="ARBA" id="ARBA00023125"/>
    </source>
</evidence>
<dbReference type="STRING" id="670580.A0A1X6NCW6"/>
<evidence type="ECO:0000256" key="5">
    <source>
        <dbReference type="RuleBase" id="RU000682"/>
    </source>
</evidence>
<feature type="compositionally biased region" description="Low complexity" evidence="6">
    <location>
        <begin position="856"/>
        <end position="869"/>
    </location>
</feature>
<dbReference type="Gene3D" id="1.10.10.60">
    <property type="entry name" value="Homeodomain-like"/>
    <property type="match status" value="1"/>
</dbReference>
<keyword evidence="2 4" id="KW-0371">Homeobox</keyword>
<dbReference type="PROSITE" id="PS50071">
    <property type="entry name" value="HOMEOBOX_2"/>
    <property type="match status" value="1"/>
</dbReference>
<evidence type="ECO:0000256" key="3">
    <source>
        <dbReference type="ARBA" id="ARBA00023242"/>
    </source>
</evidence>
<dbReference type="InterPro" id="IPR017970">
    <property type="entry name" value="Homeobox_CS"/>
</dbReference>
<evidence type="ECO:0000256" key="4">
    <source>
        <dbReference type="PROSITE-ProRule" id="PRU00108"/>
    </source>
</evidence>
<dbReference type="GO" id="GO:0000978">
    <property type="term" value="F:RNA polymerase II cis-regulatory region sequence-specific DNA binding"/>
    <property type="evidence" value="ECO:0007669"/>
    <property type="project" value="TreeGrafter"/>
</dbReference>
<dbReference type="EMBL" id="KZ110592">
    <property type="protein sequence ID" value="OSX66485.1"/>
    <property type="molecule type" value="Genomic_DNA"/>
</dbReference>
<feature type="compositionally biased region" description="Polar residues" evidence="6">
    <location>
        <begin position="928"/>
        <end position="939"/>
    </location>
</feature>
<dbReference type="GO" id="GO:0030154">
    <property type="term" value="P:cell differentiation"/>
    <property type="evidence" value="ECO:0007669"/>
    <property type="project" value="TreeGrafter"/>
</dbReference>
<dbReference type="InterPro" id="IPR051000">
    <property type="entry name" value="Homeobox_DNA-bind_prot"/>
</dbReference>
<dbReference type="GO" id="GO:0000981">
    <property type="term" value="F:DNA-binding transcription factor activity, RNA polymerase II-specific"/>
    <property type="evidence" value="ECO:0007669"/>
    <property type="project" value="InterPro"/>
</dbReference>
<dbReference type="Pfam" id="PF00046">
    <property type="entry name" value="Homeodomain"/>
    <property type="match status" value="1"/>
</dbReference>
<comment type="subcellular location">
    <subcellularLocation>
        <location evidence="4 5">Nucleus</location>
    </subcellularLocation>
</comment>
<feature type="compositionally biased region" description="Low complexity" evidence="6">
    <location>
        <begin position="1445"/>
        <end position="1483"/>
    </location>
</feature>
<feature type="compositionally biased region" description="Low complexity" evidence="6">
    <location>
        <begin position="719"/>
        <end position="730"/>
    </location>
</feature>
<feature type="compositionally biased region" description="Low complexity" evidence="6">
    <location>
        <begin position="1346"/>
        <end position="1366"/>
    </location>
</feature>
<feature type="region of interest" description="Disordered" evidence="6">
    <location>
        <begin position="1345"/>
        <end position="1379"/>
    </location>
</feature>
<dbReference type="SMART" id="SM00389">
    <property type="entry name" value="HOX"/>
    <property type="match status" value="1"/>
</dbReference>
<dbReference type="InterPro" id="IPR009057">
    <property type="entry name" value="Homeodomain-like_sf"/>
</dbReference>
<dbReference type="Proteomes" id="UP000194127">
    <property type="component" value="Unassembled WGS sequence"/>
</dbReference>
<organism evidence="8 9">
    <name type="scientific">Postia placenta MAD-698-R-SB12</name>
    <dbReference type="NCBI Taxonomy" id="670580"/>
    <lineage>
        <taxon>Eukaryota</taxon>
        <taxon>Fungi</taxon>
        <taxon>Dikarya</taxon>
        <taxon>Basidiomycota</taxon>
        <taxon>Agaricomycotina</taxon>
        <taxon>Agaricomycetes</taxon>
        <taxon>Polyporales</taxon>
        <taxon>Adustoporiaceae</taxon>
        <taxon>Rhodonia</taxon>
    </lineage>
</organism>
<proteinExistence type="predicted"/>
<evidence type="ECO:0000259" key="7">
    <source>
        <dbReference type="PROSITE" id="PS50071"/>
    </source>
</evidence>
<evidence type="ECO:0000313" key="8">
    <source>
        <dbReference type="EMBL" id="OSX66485.1"/>
    </source>
</evidence>
<feature type="compositionally biased region" description="Low complexity" evidence="6">
    <location>
        <begin position="918"/>
        <end position="927"/>
    </location>
</feature>
<gene>
    <name evidence="8" type="ORF">POSPLADRAFT_1043912</name>
</gene>
<keyword evidence="1 4" id="KW-0238">DNA-binding</keyword>
<feature type="region of interest" description="Disordered" evidence="6">
    <location>
        <begin position="241"/>
        <end position="260"/>
    </location>
</feature>
<feature type="compositionally biased region" description="Low complexity" evidence="6">
    <location>
        <begin position="985"/>
        <end position="997"/>
    </location>
</feature>
<feature type="compositionally biased region" description="Basic residues" evidence="6">
    <location>
        <begin position="732"/>
        <end position="750"/>
    </location>
</feature>
<sequence length="1558" mass="165981">MQRHKRLLSLIVWLRSNPTLVQRPMLHSRTYAEDSFESRPQRKEGTNNAKLQLRLYDTVRLAGGPSCTRTEPGSAVALREPFPFKINTTSQVGRCHKPHAKSMLMPEVPSNMESDNPGAQKGREQRSRHPLHKHTTWNTNFSLNFDWAQAPYRARVSVGSKCGAARGIYSYDGHHCHWPPVRLALALVWRPLQPNMAPCMHASGQAEQGVDVRHALRSPPPREHPAATRTGRCRLASAAAQGDLHQGRHGGGGDSGTTNNQQDLLVLHHAQGPPRVFQMLITHSNRSPVHALPVALGHACERRDLDSDADADKEGVRTHARMLLVPSVVGIVAVARHKGSLLIGTVRSVRPANANASASVAGAYRRKARATSIRSDWPFAAARRNLHRAGAPAARSTTRRRWLVCREWQDSDASGARSCVDPGAIAPRARAWTAATAAHDGLICFAPMAWAGVASARDHYTSQARDVGDRTRLYLRAAPAVAPPVCALSVVTLRAGRKRTGCPVCPGTQADQWVPPGETCQAGSSPGGQDAGAGQERSLFQLECARSLALALGAGWVTARGSDEREDMDILCGREGARTHRGRWLSAGAIWCGGTAENGKGERETGAWACAWAGSCEARAGDWGCPGDGTASVGWKAHNRCAAKIALPAPVPVQTPHYPRLVPGDALAPAPHCPPTLDALQFRRASFPQLPFQADAFRGPSSSSSHIYPDSRSHLHHTPSLSAPAFSSPAHPHPHPARTHPQHLHSHPHPHSSPASASASSAPVGQTTTCIPSLIPPGMDPAQVDMRNFYPYQPNEVKHRKRTTRSQLKVLEDVYKSDTKPNAALRKKLATELQMKPRGVQVWFQNRRAKSKMLAKKAAAARPASSSASTVRENSASPSPPPSPALQALDLTERMQESFDPDALSPQGEAHAHGREGSGTSSSSSSGDTVTYACTSPTPRNGMAEHRHQHPGTASPTMLSHPPNAHPLPPRSDSLPDIAMHFDVPFASPSPAESSAHQHQHQHQHDNDSAFGAYTLSALPLRPGRHHEHEHAHGPYSSSALAPPAHDLLAHRRPSLPILPMAQYHARAYGQGSPYVSASAAPAYDPALRRASIAVPADGHAMRLCMHPYAYVAAAANHQGPSASRNLSPDADMRLSPNMDRNLSPNMDRNLSLNARLRVSMNDQEPVFPRARYAMALEPVSPHTQAPPPNISARYGLLAHGAGGHGHGAYVMSTREMGPPIPGPLPAPGFSFGAPAGGFEGYDAGASEGEGAYSTDKGAYSTGDGAYSTVHRGSLSSEADTEGSEYDAVSRFGSVASVAGSETSWTSYYESDDGGMKEGAAMCEERRGSCGTSMQILEMFSSMGVSSASHPYPHPHSQSSPSLLAHCSDDPQSSPTQDASMMYAPVAGRSSLSPPTVQRSTSSELAYALSHDRCGGSENAERSAPALPSGFEYADPPPGPGDGGSASSSPQGQYGYPQARDGYAQAQDGYAQAQDGYAQAQDGTPKRGYPGTAYDVPTYAEAYGLDAGTYAYTSPGGGQEPDTVYTGGVEISERNMCIPASAGLQYVGFGAYGAAGYS</sequence>
<protein>
    <recommendedName>
        <fullName evidence="7">Homeobox domain-containing protein</fullName>
    </recommendedName>
</protein>
<feature type="region of interest" description="Disordered" evidence="6">
    <location>
        <begin position="106"/>
        <end position="132"/>
    </location>
</feature>
<feature type="region of interest" description="Disordered" evidence="6">
    <location>
        <begin position="854"/>
        <end position="886"/>
    </location>
</feature>
<feature type="domain" description="Homeobox" evidence="7">
    <location>
        <begin position="794"/>
        <end position="854"/>
    </location>
</feature>
<keyword evidence="3 4" id="KW-0539">Nucleus</keyword>
<dbReference type="PROSITE" id="PS00027">
    <property type="entry name" value="HOMEOBOX_1"/>
    <property type="match status" value="1"/>
</dbReference>
<dbReference type="SUPFAM" id="SSF46689">
    <property type="entry name" value="Homeodomain-like"/>
    <property type="match status" value="1"/>
</dbReference>
<dbReference type="RefSeq" id="XP_024343279.1">
    <property type="nucleotide sequence ID" value="XM_024478411.1"/>
</dbReference>
<feature type="region of interest" description="Disordered" evidence="6">
    <location>
        <begin position="1413"/>
        <end position="1492"/>
    </location>
</feature>
<evidence type="ECO:0000256" key="6">
    <source>
        <dbReference type="SAM" id="MobiDB-lite"/>
    </source>
</evidence>
<dbReference type="OrthoDB" id="6159439at2759"/>
<dbReference type="CDD" id="cd00086">
    <property type="entry name" value="homeodomain"/>
    <property type="match status" value="1"/>
</dbReference>
<accession>A0A1X6NCW6</accession>
<evidence type="ECO:0000256" key="2">
    <source>
        <dbReference type="ARBA" id="ARBA00023155"/>
    </source>
</evidence>
<evidence type="ECO:0000313" key="9">
    <source>
        <dbReference type="Proteomes" id="UP000194127"/>
    </source>
</evidence>
<feature type="DNA-binding region" description="Homeobox" evidence="4">
    <location>
        <begin position="796"/>
        <end position="855"/>
    </location>
</feature>
<feature type="region of interest" description="Disordered" evidence="6">
    <location>
        <begin position="693"/>
        <end position="768"/>
    </location>
</feature>
<name>A0A1X6NCW6_9APHY</name>
<keyword evidence="9" id="KW-1185">Reference proteome</keyword>
<reference evidence="8 9" key="1">
    <citation type="submission" date="2017-04" db="EMBL/GenBank/DDBJ databases">
        <title>Genome Sequence of the Model Brown-Rot Fungus Postia placenta SB12.</title>
        <authorList>
            <consortium name="DOE Joint Genome Institute"/>
            <person name="Gaskell J."/>
            <person name="Kersten P."/>
            <person name="Larrondo L.F."/>
            <person name="Canessa P."/>
            <person name="Martinez D."/>
            <person name="Hibbett D."/>
            <person name="Schmoll M."/>
            <person name="Kubicek C.P."/>
            <person name="Martinez A.T."/>
            <person name="Yadav J."/>
            <person name="Master E."/>
            <person name="Magnuson J.K."/>
            <person name="James T."/>
            <person name="Yaver D."/>
            <person name="Berka R."/>
            <person name="Labutti K."/>
            <person name="Lipzen A."/>
            <person name="Aerts A."/>
            <person name="Barry K."/>
            <person name="Henrissat B."/>
            <person name="Blanchette R."/>
            <person name="Grigoriev I."/>
            <person name="Cullen D."/>
        </authorList>
    </citation>
    <scope>NUCLEOTIDE SEQUENCE [LARGE SCALE GENOMIC DNA]</scope>
    <source>
        <strain evidence="8 9">MAD-698-R-SB12</strain>
    </source>
</reference>
<feature type="region of interest" description="Disordered" evidence="6">
    <location>
        <begin position="898"/>
        <end position="1006"/>
    </location>
</feature>
<dbReference type="PANTHER" id="PTHR24324:SF9">
    <property type="entry name" value="HOMEOBOX DOMAIN-CONTAINING PROTEIN"/>
    <property type="match status" value="1"/>
</dbReference>
<dbReference type="GO" id="GO:0005634">
    <property type="term" value="C:nucleus"/>
    <property type="evidence" value="ECO:0007669"/>
    <property type="project" value="UniProtKB-SubCell"/>
</dbReference>
<feature type="compositionally biased region" description="Polar residues" evidence="6">
    <location>
        <begin position="1370"/>
        <end position="1379"/>
    </location>
</feature>
<dbReference type="InterPro" id="IPR001356">
    <property type="entry name" value="HD"/>
</dbReference>
<dbReference type="GeneID" id="36323361"/>
<dbReference type="PANTHER" id="PTHR24324">
    <property type="entry name" value="HOMEOBOX PROTEIN HHEX"/>
    <property type="match status" value="1"/>
</dbReference>
<feature type="compositionally biased region" description="Low complexity" evidence="6">
    <location>
        <begin position="752"/>
        <end position="763"/>
    </location>
</feature>